<evidence type="ECO:0000256" key="2">
    <source>
        <dbReference type="SAM" id="SignalP"/>
    </source>
</evidence>
<evidence type="ECO:0000256" key="1">
    <source>
        <dbReference type="SAM" id="Phobius"/>
    </source>
</evidence>
<dbReference type="EMBL" id="JAAMOX010000001">
    <property type="protein sequence ID" value="NIH53852.1"/>
    <property type="molecule type" value="Genomic_DNA"/>
</dbReference>
<sequence length="211" mass="22074">MKLLAKSLLGLTVSSVIVFSGAAAASAVERDLIDVPTGNVSVSVPAPGHDEQWGMTVNNLTDSELPVGLKVTGDATSPIFSGDAQLSVRLVDSAGKEIMTNTNASELLDKTFTLPSLGAKGTYSLVGTASLPVTAGNEYQLQGSAITFRFTTELDDAVVPPLLPPAEVPRPNAPSPLTLTGTELATYLVLAGTLMFFGYLLLRRRRETVVA</sequence>
<dbReference type="RefSeq" id="WP_167149807.1">
    <property type="nucleotide sequence ID" value="NZ_JAAMOX010000001.1"/>
</dbReference>
<gene>
    <name evidence="3" type="ORF">FHX76_001720</name>
</gene>
<feature type="transmembrane region" description="Helical" evidence="1">
    <location>
        <begin position="184"/>
        <end position="202"/>
    </location>
</feature>
<proteinExistence type="predicted"/>
<keyword evidence="1" id="KW-0472">Membrane</keyword>
<feature type="signal peptide" evidence="2">
    <location>
        <begin position="1"/>
        <end position="25"/>
    </location>
</feature>
<keyword evidence="1" id="KW-1133">Transmembrane helix</keyword>
<evidence type="ECO:0008006" key="5">
    <source>
        <dbReference type="Google" id="ProtNLM"/>
    </source>
</evidence>
<evidence type="ECO:0000313" key="3">
    <source>
        <dbReference type="EMBL" id="NIH53852.1"/>
    </source>
</evidence>
<name>A0A7X5R1R8_9MICO</name>
<organism evidence="3 4">
    <name type="scientific">Lysinibacter cavernae</name>
    <dbReference type="NCBI Taxonomy" id="1640652"/>
    <lineage>
        <taxon>Bacteria</taxon>
        <taxon>Bacillati</taxon>
        <taxon>Actinomycetota</taxon>
        <taxon>Actinomycetes</taxon>
        <taxon>Micrococcales</taxon>
        <taxon>Microbacteriaceae</taxon>
        <taxon>Lysinibacter</taxon>
    </lineage>
</organism>
<accession>A0A7X5R1R8</accession>
<dbReference type="Proteomes" id="UP000541033">
    <property type="component" value="Unassembled WGS sequence"/>
</dbReference>
<evidence type="ECO:0000313" key="4">
    <source>
        <dbReference type="Proteomes" id="UP000541033"/>
    </source>
</evidence>
<keyword evidence="4" id="KW-1185">Reference proteome</keyword>
<keyword evidence="2" id="KW-0732">Signal</keyword>
<dbReference type="AlphaFoldDB" id="A0A7X5R1R8"/>
<protein>
    <recommendedName>
        <fullName evidence="5">LPXTG cell wall anchor domain-containing protein</fullName>
    </recommendedName>
</protein>
<feature type="chain" id="PRO_5039151215" description="LPXTG cell wall anchor domain-containing protein" evidence="2">
    <location>
        <begin position="26"/>
        <end position="211"/>
    </location>
</feature>
<comment type="caution">
    <text evidence="3">The sequence shown here is derived from an EMBL/GenBank/DDBJ whole genome shotgun (WGS) entry which is preliminary data.</text>
</comment>
<keyword evidence="1" id="KW-0812">Transmembrane</keyword>
<reference evidence="3 4" key="1">
    <citation type="submission" date="2020-02" db="EMBL/GenBank/DDBJ databases">
        <title>Sequencing the genomes of 1000 actinobacteria strains.</title>
        <authorList>
            <person name="Klenk H.-P."/>
        </authorList>
    </citation>
    <scope>NUCLEOTIDE SEQUENCE [LARGE SCALE GENOMIC DNA]</scope>
    <source>
        <strain evidence="3 4">DSM 27960</strain>
    </source>
</reference>